<feature type="region of interest" description="Disordered" evidence="1">
    <location>
        <begin position="132"/>
        <end position="216"/>
    </location>
</feature>
<accession>A0ABR3RXT1</accession>
<keyword evidence="3" id="KW-1185">Reference proteome</keyword>
<evidence type="ECO:0008006" key="4">
    <source>
        <dbReference type="Google" id="ProtNLM"/>
    </source>
</evidence>
<proteinExistence type="predicted"/>
<feature type="compositionally biased region" description="Polar residues" evidence="1">
    <location>
        <begin position="157"/>
        <end position="169"/>
    </location>
</feature>
<dbReference type="Proteomes" id="UP001521222">
    <property type="component" value="Unassembled WGS sequence"/>
</dbReference>
<feature type="compositionally biased region" description="Low complexity" evidence="1">
    <location>
        <begin position="200"/>
        <end position="212"/>
    </location>
</feature>
<gene>
    <name evidence="2" type="ORF">SLS59_001597</name>
</gene>
<name>A0ABR3RXT1_9PLEO</name>
<evidence type="ECO:0000313" key="3">
    <source>
        <dbReference type="Proteomes" id="UP001521222"/>
    </source>
</evidence>
<feature type="compositionally biased region" description="Polar residues" evidence="1">
    <location>
        <begin position="57"/>
        <end position="66"/>
    </location>
</feature>
<dbReference type="EMBL" id="JAKIXB020000004">
    <property type="protein sequence ID" value="KAL1609233.1"/>
    <property type="molecule type" value="Genomic_DNA"/>
</dbReference>
<feature type="region of interest" description="Disordered" evidence="1">
    <location>
        <begin position="57"/>
        <end position="100"/>
    </location>
</feature>
<reference evidence="2 3" key="1">
    <citation type="submission" date="2024-02" db="EMBL/GenBank/DDBJ databases">
        <title>De novo assembly and annotation of 12 fungi associated with fruit tree decline syndrome in Ontario, Canada.</title>
        <authorList>
            <person name="Sulman M."/>
            <person name="Ellouze W."/>
            <person name="Ilyukhin E."/>
        </authorList>
    </citation>
    <scope>NUCLEOTIDE SEQUENCE [LARGE SCALE GENOMIC DNA]</scope>
    <source>
        <strain evidence="2 3">M97-236</strain>
    </source>
</reference>
<evidence type="ECO:0000313" key="2">
    <source>
        <dbReference type="EMBL" id="KAL1609233.1"/>
    </source>
</evidence>
<comment type="caution">
    <text evidence="2">The sequence shown here is derived from an EMBL/GenBank/DDBJ whole genome shotgun (WGS) entry which is preliminary data.</text>
</comment>
<feature type="compositionally biased region" description="Polar residues" evidence="1">
    <location>
        <begin position="135"/>
        <end position="145"/>
    </location>
</feature>
<sequence length="313" mass="35004">MSDSTRRRAGAGAPQRGLFLDGVWYFRTCQKQQNDKTRCKFFLWDSDAHPREAAALANNTRTEPTAPQTPSKRPVSPPPPYTIDSGRGESSRKRVRGTSMDLDDDYGFAAADEAFKDELDHVMTAVETPRKATRTSEFATPSTRRTFPWNKDDRATTDASGLQTPQTPRTIKADDPFTSRLRRSLLTPSRPLNEAHEIATPSSSPQETPTSSRFKNISEDDLVREVLSLLEDAHVRIGATTKRDLSSLLSKHAKAAEGLRRGRDVTRTTIKARDAKITELTYRVSTLEAELEAEKAIVKHLQWKVQAEDQPSP</sequence>
<organism evidence="2 3">
    <name type="scientific">Nothophoma quercina</name>
    <dbReference type="NCBI Taxonomy" id="749835"/>
    <lineage>
        <taxon>Eukaryota</taxon>
        <taxon>Fungi</taxon>
        <taxon>Dikarya</taxon>
        <taxon>Ascomycota</taxon>
        <taxon>Pezizomycotina</taxon>
        <taxon>Dothideomycetes</taxon>
        <taxon>Pleosporomycetidae</taxon>
        <taxon>Pleosporales</taxon>
        <taxon>Pleosporineae</taxon>
        <taxon>Didymellaceae</taxon>
        <taxon>Nothophoma</taxon>
    </lineage>
</organism>
<protein>
    <recommendedName>
        <fullName evidence="4">Zinc finger GRF-type domain-containing protein</fullName>
    </recommendedName>
</protein>
<evidence type="ECO:0000256" key="1">
    <source>
        <dbReference type="SAM" id="MobiDB-lite"/>
    </source>
</evidence>